<dbReference type="AlphaFoldDB" id="A0A383W747"/>
<evidence type="ECO:0000259" key="9">
    <source>
        <dbReference type="PROSITE" id="PS51192"/>
    </source>
</evidence>
<feature type="domain" description="DEAD-box RNA helicase Q" evidence="11">
    <location>
        <begin position="251"/>
        <end position="279"/>
    </location>
</feature>
<feature type="short sequence motif" description="Q motif" evidence="6">
    <location>
        <begin position="251"/>
        <end position="279"/>
    </location>
</feature>
<dbReference type="GO" id="GO:0005524">
    <property type="term" value="F:ATP binding"/>
    <property type="evidence" value="ECO:0007669"/>
    <property type="project" value="UniProtKB-UniRule"/>
</dbReference>
<feature type="region of interest" description="Disordered" evidence="8">
    <location>
        <begin position="341"/>
        <end position="364"/>
    </location>
</feature>
<dbReference type="PANTHER" id="PTHR24031">
    <property type="entry name" value="RNA HELICASE"/>
    <property type="match status" value="1"/>
</dbReference>
<dbReference type="InterPro" id="IPR001650">
    <property type="entry name" value="Helicase_C-like"/>
</dbReference>
<protein>
    <recommendedName>
        <fullName evidence="7">ATP-dependent RNA helicase</fullName>
        <ecNumber evidence="7">3.6.4.13</ecNumber>
    </recommendedName>
</protein>
<dbReference type="SMART" id="SM00487">
    <property type="entry name" value="DEXDc"/>
    <property type="match status" value="1"/>
</dbReference>
<proteinExistence type="inferred from homology"/>
<dbReference type="SUPFAM" id="SSF52540">
    <property type="entry name" value="P-loop containing nucleoside triphosphate hydrolases"/>
    <property type="match status" value="1"/>
</dbReference>
<dbReference type="Gene3D" id="3.40.50.300">
    <property type="entry name" value="P-loop containing nucleotide triphosphate hydrolases"/>
    <property type="match status" value="2"/>
</dbReference>
<reference evidence="12 13" key="1">
    <citation type="submission" date="2016-10" db="EMBL/GenBank/DDBJ databases">
        <authorList>
            <person name="Cai Z."/>
        </authorList>
    </citation>
    <scope>NUCLEOTIDE SEQUENCE [LARGE SCALE GENOMIC DNA]</scope>
</reference>
<dbReference type="Proteomes" id="UP000256970">
    <property type="component" value="Unassembled WGS sequence"/>
</dbReference>
<evidence type="ECO:0000256" key="7">
    <source>
        <dbReference type="RuleBase" id="RU365068"/>
    </source>
</evidence>
<dbReference type="EMBL" id="FNXT01001192">
    <property type="protein sequence ID" value="SZX73475.1"/>
    <property type="molecule type" value="Genomic_DNA"/>
</dbReference>
<dbReference type="PROSITE" id="PS51194">
    <property type="entry name" value="HELICASE_CTER"/>
    <property type="match status" value="1"/>
</dbReference>
<keyword evidence="1 7" id="KW-0547">Nucleotide-binding</keyword>
<dbReference type="Pfam" id="PF00270">
    <property type="entry name" value="DEAD"/>
    <property type="match status" value="1"/>
</dbReference>
<sequence>MEAQQPAKNAPAAKKKQKSSKSGGKSSSKVLWGSAQGWKQLDAADELLLGAEEGGFAGLEVLEDVSVLDADLLASLNGQAKQSFDTDAAAAGSKPGKKSKKQQQQQQQQEKAAPGSGSKRKRADAAADAAAGAADADVAALKARLKKLEAENKALKKQKKQPAAAAAGSTVHDANAAAAAPAAAAADGEPARKSRKELRAEKKRQYKLERQQRLREQREQAKAAKKQQREQQQQPGAQQGTAAAAAEVDMSGWMRFSLHPKLEAALAAQGFSSPTPIQDAVLLPAIRDRRDVIGAAQTGSGKTLAFGLPILQVLLQEQELLQLQQGHDAAAVNAAAADAAGVAADGDDGEDGGKRQQQQQQSSPLRALILAPTRELALQVAEHLQALGKHVGIRVAALVGGIAPVKQERLLRSCPPVVVATPGRLWDLMRHGHKHVSELDQLSFFVLDEADRMVQQGHYAELSSILELLPTPDRASAKAAAAAAEVEEQRRLDEAAAQHKQQQQGEDEEDPGGEGDGEDDEEEAEEEEEEADGEQQQQDDDEQQPQQQRQNKKYHGRAQHQPKQKQQKRPRGQHHLLQTFVFSATLALPAALHKRLRRGGGGSSGAASLENLMDRLSFRDRPAIIDLSPSSQLAARVTEGVLHTLEEERDATLYYLLARHPGRALVFVNAVSAVRRVAALLKLLGLPAVALHAQQQQRQRLKALDRFKSHEHGVLVATDVAARGLDIQNVQIVVHYQLPASADTYIHRSGRTARTGGVDGVVLSMVTPSDASRWAALRRALEGQAAPPSFPIDDRVLGQAKQRVALAAKIDQIQRQARKAHAETSWARSNADAAGIALSDSDIEDEGLSDLTTAAISAAGAGRKKKKGAGAAGFELGVEDRQESQAAAERAHAAGQLTAGLAALQRQLSAALAMPLQASISHKFFTGGLSAGAVAAAAAARAGEVAAAAAAGEAEGEEQDAANGVLKPHSVLSVDAIAETVQLAARLNQSRAGQIAAAGGTGGLASAGSKRKQQQALQESSKARRKAAAALVAAAATKGDAVARGLAGVVKKVRKQGGGKQGAKHAAAQQQVLMARMLMSKNEKKRQRRQGGMVVVRPGATGGAFGRDAQGASALDVLNMSR</sequence>
<evidence type="ECO:0000256" key="8">
    <source>
        <dbReference type="SAM" id="MobiDB-lite"/>
    </source>
</evidence>
<name>A0A383W747_TETOB</name>
<evidence type="ECO:0000256" key="4">
    <source>
        <dbReference type="ARBA" id="ARBA00022840"/>
    </source>
</evidence>
<keyword evidence="5 7" id="KW-0694">RNA-binding</keyword>
<dbReference type="PROSITE" id="PS51192">
    <property type="entry name" value="HELICASE_ATP_BIND_1"/>
    <property type="match status" value="1"/>
</dbReference>
<dbReference type="GO" id="GO:0003723">
    <property type="term" value="F:RNA binding"/>
    <property type="evidence" value="ECO:0007669"/>
    <property type="project" value="UniProtKB-UniRule"/>
</dbReference>
<feature type="compositionally biased region" description="Low complexity" evidence="8">
    <location>
        <begin position="230"/>
        <end position="245"/>
    </location>
</feature>
<dbReference type="InterPro" id="IPR014014">
    <property type="entry name" value="RNA_helicase_DEAD_Q_motif"/>
</dbReference>
<feature type="region of interest" description="Disordered" evidence="8">
    <location>
        <begin position="79"/>
        <end position="136"/>
    </location>
</feature>
<comment type="domain">
    <text evidence="7">The Q motif is unique to and characteristic of the DEAD box family of RNA helicases and controls ATP binding and hydrolysis.</text>
</comment>
<comment type="similarity">
    <text evidence="7">Belongs to the DEAD box helicase family.</text>
</comment>
<feature type="region of interest" description="Disordered" evidence="8">
    <location>
        <begin position="479"/>
        <end position="572"/>
    </location>
</feature>
<keyword evidence="3 7" id="KW-0347">Helicase</keyword>
<gene>
    <name evidence="12" type="ORF">BQ4739_LOCUS13749</name>
</gene>
<dbReference type="InterPro" id="IPR014001">
    <property type="entry name" value="Helicase_ATP-bd"/>
</dbReference>
<evidence type="ECO:0000256" key="2">
    <source>
        <dbReference type="ARBA" id="ARBA00022801"/>
    </source>
</evidence>
<keyword evidence="4 7" id="KW-0067">ATP-binding</keyword>
<comment type="catalytic activity">
    <reaction evidence="7">
        <text>ATP + H2O = ADP + phosphate + H(+)</text>
        <dbReference type="Rhea" id="RHEA:13065"/>
        <dbReference type="ChEBI" id="CHEBI:15377"/>
        <dbReference type="ChEBI" id="CHEBI:15378"/>
        <dbReference type="ChEBI" id="CHEBI:30616"/>
        <dbReference type="ChEBI" id="CHEBI:43474"/>
        <dbReference type="ChEBI" id="CHEBI:456216"/>
        <dbReference type="EC" id="3.6.4.13"/>
    </reaction>
</comment>
<dbReference type="InterPro" id="IPR027417">
    <property type="entry name" value="P-loop_NTPase"/>
</dbReference>
<feature type="compositionally biased region" description="Basic and acidic residues" evidence="8">
    <location>
        <begin position="206"/>
        <end position="222"/>
    </location>
</feature>
<dbReference type="InterPro" id="IPR000629">
    <property type="entry name" value="RNA-helicase_DEAD-box_CS"/>
</dbReference>
<feature type="compositionally biased region" description="Low complexity" evidence="8">
    <location>
        <begin position="1"/>
        <end position="12"/>
    </location>
</feature>
<keyword evidence="2 7" id="KW-0378">Hydrolase</keyword>
<dbReference type="EC" id="3.6.4.13" evidence="7"/>
<evidence type="ECO:0000313" key="12">
    <source>
        <dbReference type="EMBL" id="SZX73475.1"/>
    </source>
</evidence>
<feature type="domain" description="Helicase ATP-binding" evidence="9">
    <location>
        <begin position="283"/>
        <end position="490"/>
    </location>
</feature>
<feature type="compositionally biased region" description="Basic and acidic residues" evidence="8">
    <location>
        <begin position="487"/>
        <end position="497"/>
    </location>
</feature>
<dbReference type="STRING" id="3088.A0A383W747"/>
<feature type="compositionally biased region" description="Low complexity" evidence="8">
    <location>
        <begin position="102"/>
        <end position="116"/>
    </location>
</feature>
<feature type="compositionally biased region" description="Basic and acidic residues" evidence="8">
    <location>
        <begin position="189"/>
        <end position="200"/>
    </location>
</feature>
<evidence type="ECO:0000256" key="3">
    <source>
        <dbReference type="ARBA" id="ARBA00022806"/>
    </source>
</evidence>
<evidence type="ECO:0000256" key="6">
    <source>
        <dbReference type="PROSITE-ProRule" id="PRU00552"/>
    </source>
</evidence>
<feature type="compositionally biased region" description="Low complexity" evidence="8">
    <location>
        <begin position="20"/>
        <end position="29"/>
    </location>
</feature>
<feature type="compositionally biased region" description="Low complexity" evidence="8">
    <location>
        <begin position="126"/>
        <end position="136"/>
    </location>
</feature>
<evidence type="ECO:0000256" key="5">
    <source>
        <dbReference type="ARBA" id="ARBA00022884"/>
    </source>
</evidence>
<dbReference type="GO" id="GO:0016787">
    <property type="term" value="F:hydrolase activity"/>
    <property type="evidence" value="ECO:0007669"/>
    <property type="project" value="UniProtKB-KW"/>
</dbReference>
<dbReference type="PROSITE" id="PS00039">
    <property type="entry name" value="DEAD_ATP_HELICASE"/>
    <property type="match status" value="1"/>
</dbReference>
<keyword evidence="13" id="KW-1185">Reference proteome</keyword>
<dbReference type="InterPro" id="IPR011545">
    <property type="entry name" value="DEAD/DEAH_box_helicase_dom"/>
</dbReference>
<feature type="region of interest" description="Disordered" evidence="8">
    <location>
        <begin position="1"/>
        <end position="31"/>
    </location>
</feature>
<feature type="region of interest" description="Disordered" evidence="8">
    <location>
        <begin position="152"/>
        <end position="245"/>
    </location>
</feature>
<feature type="compositionally biased region" description="Acidic residues" evidence="8">
    <location>
        <begin position="505"/>
        <end position="543"/>
    </location>
</feature>
<organism evidence="12 13">
    <name type="scientific">Tetradesmus obliquus</name>
    <name type="common">Green alga</name>
    <name type="synonym">Acutodesmus obliquus</name>
    <dbReference type="NCBI Taxonomy" id="3088"/>
    <lineage>
        <taxon>Eukaryota</taxon>
        <taxon>Viridiplantae</taxon>
        <taxon>Chlorophyta</taxon>
        <taxon>core chlorophytes</taxon>
        <taxon>Chlorophyceae</taxon>
        <taxon>CS clade</taxon>
        <taxon>Sphaeropleales</taxon>
        <taxon>Scenedesmaceae</taxon>
        <taxon>Tetradesmus</taxon>
    </lineage>
</organism>
<feature type="domain" description="Helicase C-terminal" evidence="10">
    <location>
        <begin position="652"/>
        <end position="798"/>
    </location>
</feature>
<accession>A0A383W747</accession>
<feature type="region of interest" description="Disordered" evidence="8">
    <location>
        <begin position="1001"/>
        <end position="1021"/>
    </location>
</feature>
<dbReference type="Pfam" id="PF00271">
    <property type="entry name" value="Helicase_C"/>
    <property type="match status" value="1"/>
</dbReference>
<evidence type="ECO:0000256" key="1">
    <source>
        <dbReference type="ARBA" id="ARBA00022741"/>
    </source>
</evidence>
<dbReference type="SMART" id="SM00490">
    <property type="entry name" value="HELICc"/>
    <property type="match status" value="1"/>
</dbReference>
<evidence type="ECO:0000259" key="10">
    <source>
        <dbReference type="PROSITE" id="PS51194"/>
    </source>
</evidence>
<feature type="compositionally biased region" description="Low complexity" evidence="8">
    <location>
        <begin position="174"/>
        <end position="186"/>
    </location>
</feature>
<evidence type="ECO:0000259" key="11">
    <source>
        <dbReference type="PROSITE" id="PS51195"/>
    </source>
</evidence>
<evidence type="ECO:0000313" key="13">
    <source>
        <dbReference type="Proteomes" id="UP000256970"/>
    </source>
</evidence>
<dbReference type="PROSITE" id="PS51195">
    <property type="entry name" value="Q_MOTIF"/>
    <property type="match status" value="1"/>
</dbReference>
<dbReference type="GO" id="GO:0003724">
    <property type="term" value="F:RNA helicase activity"/>
    <property type="evidence" value="ECO:0007669"/>
    <property type="project" value="UniProtKB-EC"/>
</dbReference>
<feature type="compositionally biased region" description="Basic residues" evidence="8">
    <location>
        <begin position="550"/>
        <end position="572"/>
    </location>
</feature>
<dbReference type="CDD" id="cd18787">
    <property type="entry name" value="SF2_C_DEAD"/>
    <property type="match status" value="1"/>
</dbReference>
<comment type="function">
    <text evidence="7">RNA helicase.</text>
</comment>